<reference evidence="2" key="1">
    <citation type="submission" date="2016-11" db="EMBL/GenBank/DDBJ databases">
        <authorList>
            <person name="Varghese N."/>
            <person name="Submissions S."/>
        </authorList>
    </citation>
    <scope>NUCLEOTIDE SEQUENCE [LARGE SCALE GENOMIC DNA]</scope>
    <source>
        <strain evidence="2">DSM 17957</strain>
    </source>
</reference>
<dbReference type="AlphaFoldDB" id="A0A1M6KEQ8"/>
<organism evidence="1 2">
    <name type="scientific">Geosporobacter subterraneus DSM 17957</name>
    <dbReference type="NCBI Taxonomy" id="1121919"/>
    <lineage>
        <taxon>Bacteria</taxon>
        <taxon>Bacillati</taxon>
        <taxon>Bacillota</taxon>
        <taxon>Clostridia</taxon>
        <taxon>Peptostreptococcales</taxon>
        <taxon>Thermotaleaceae</taxon>
        <taxon>Geosporobacter</taxon>
    </lineage>
</organism>
<dbReference type="Proteomes" id="UP000184536">
    <property type="component" value="Unassembled WGS sequence"/>
</dbReference>
<protein>
    <submittedName>
        <fullName evidence="1">Uncharacterized protein</fullName>
    </submittedName>
</protein>
<sequence>MLFFVQNFKFHVKIKRIKRNIFLVSSNIDSIKAAMEKCFERVMECILQWDRKRKSEGCCGKM</sequence>
<keyword evidence="2" id="KW-1185">Reference proteome</keyword>
<proteinExistence type="predicted"/>
<evidence type="ECO:0000313" key="1">
    <source>
        <dbReference type="EMBL" id="SHJ57398.1"/>
    </source>
</evidence>
<dbReference type="STRING" id="1121919.SAMN02745975_02389"/>
<dbReference type="EMBL" id="FQZV01000030">
    <property type="protein sequence ID" value="SHJ57398.1"/>
    <property type="molecule type" value="Genomic_DNA"/>
</dbReference>
<evidence type="ECO:0000313" key="2">
    <source>
        <dbReference type="Proteomes" id="UP000184536"/>
    </source>
</evidence>
<name>A0A1M6KEQ8_9FIRM</name>
<accession>A0A1M6KEQ8</accession>
<gene>
    <name evidence="1" type="ORF">SAMN02745975_02389</name>
</gene>